<dbReference type="PROSITE" id="PS00893">
    <property type="entry name" value="NUDIX_BOX"/>
    <property type="match status" value="1"/>
</dbReference>
<dbReference type="InterPro" id="IPR015797">
    <property type="entry name" value="NUDIX_hydrolase-like_dom_sf"/>
</dbReference>
<dbReference type="GO" id="GO:0016787">
    <property type="term" value="F:hydrolase activity"/>
    <property type="evidence" value="ECO:0007669"/>
    <property type="project" value="UniProtKB-KW"/>
</dbReference>
<evidence type="ECO:0000256" key="1">
    <source>
        <dbReference type="ARBA" id="ARBA00001946"/>
    </source>
</evidence>
<dbReference type="PROSITE" id="PS51462">
    <property type="entry name" value="NUDIX"/>
    <property type="match status" value="1"/>
</dbReference>
<sequence length="191" mass="21448">MRSKSGWPAWLPKVQKSDMPTPEFILKLRKKVGHDLLWLMGVSGYVEDEQGRVLLGKRSDTGEWAMVYGINEPGEEPADTVAREVKEETGVDVIVTDLVSVKSSHRVLTYANGDNTMYMDHLFICRPDPNGNTEPFVGDEESLNVGWFSPDDLPQPLADTTVERMGYVREYIKNKANGDAHAQFSFNGTIR</sequence>
<organism evidence="4 5">
    <name type="scientific">Bifidobacterium catenulatum</name>
    <dbReference type="NCBI Taxonomy" id="1686"/>
    <lineage>
        <taxon>Bacteria</taxon>
        <taxon>Bacillati</taxon>
        <taxon>Actinomycetota</taxon>
        <taxon>Actinomycetes</taxon>
        <taxon>Bifidobacteriales</taxon>
        <taxon>Bifidobacteriaceae</taxon>
        <taxon>Bifidobacterium</taxon>
    </lineage>
</organism>
<dbReference type="PANTHER" id="PTHR43046">
    <property type="entry name" value="GDP-MANNOSE MANNOSYL HYDROLASE"/>
    <property type="match status" value="1"/>
</dbReference>
<dbReference type="SUPFAM" id="SSF55811">
    <property type="entry name" value="Nudix"/>
    <property type="match status" value="1"/>
</dbReference>
<dbReference type="Pfam" id="PF00293">
    <property type="entry name" value="NUDIX"/>
    <property type="match status" value="1"/>
</dbReference>
<dbReference type="PANTHER" id="PTHR43046:SF16">
    <property type="entry name" value="ADP-RIBOSE PYROPHOSPHATASE YJHB-RELATED"/>
    <property type="match status" value="1"/>
</dbReference>
<evidence type="ECO:0000259" key="3">
    <source>
        <dbReference type="PROSITE" id="PS51462"/>
    </source>
</evidence>
<name>A0A1V8PRI9_9BIFI</name>
<comment type="cofactor">
    <cofactor evidence="1">
        <name>Mg(2+)</name>
        <dbReference type="ChEBI" id="CHEBI:18420"/>
    </cofactor>
</comment>
<dbReference type="InterPro" id="IPR020084">
    <property type="entry name" value="NUDIX_hydrolase_CS"/>
</dbReference>
<dbReference type="InterPro" id="IPR000086">
    <property type="entry name" value="NUDIX_hydrolase_dom"/>
</dbReference>
<dbReference type="CDD" id="cd18879">
    <property type="entry name" value="NUDIX_Hydrolase"/>
    <property type="match status" value="1"/>
</dbReference>
<dbReference type="Proteomes" id="UP000192666">
    <property type="component" value="Unassembled WGS sequence"/>
</dbReference>
<dbReference type="AlphaFoldDB" id="A0A1V8PRI9"/>
<keyword evidence="2" id="KW-0378">Hydrolase</keyword>
<evidence type="ECO:0000313" key="5">
    <source>
        <dbReference type="Proteomes" id="UP000192666"/>
    </source>
</evidence>
<gene>
    <name evidence="4" type="ORF">B5782_1237</name>
</gene>
<proteinExistence type="predicted"/>
<reference evidence="4 5" key="1">
    <citation type="submission" date="2017-03" db="EMBL/GenBank/DDBJ databases">
        <title>Maternal inheritance of bifidobacteria.</title>
        <authorList>
            <person name="Lugli G.A."/>
            <person name="Duranti S."/>
            <person name="Milani C."/>
            <person name="Mancabelli L."/>
        </authorList>
    </citation>
    <scope>NUCLEOTIDE SEQUENCE [LARGE SCALE GENOMIC DNA]</scope>
    <source>
        <strain evidence="4 5">1899B</strain>
    </source>
</reference>
<feature type="domain" description="Nudix hydrolase" evidence="3">
    <location>
        <begin position="37"/>
        <end position="170"/>
    </location>
</feature>
<comment type="caution">
    <text evidence="4">The sequence shown here is derived from an EMBL/GenBank/DDBJ whole genome shotgun (WGS) entry which is preliminary data.</text>
</comment>
<evidence type="ECO:0000256" key="2">
    <source>
        <dbReference type="ARBA" id="ARBA00022801"/>
    </source>
</evidence>
<dbReference type="Gene3D" id="3.90.79.10">
    <property type="entry name" value="Nucleoside Triphosphate Pyrophosphohydrolase"/>
    <property type="match status" value="1"/>
</dbReference>
<evidence type="ECO:0000313" key="4">
    <source>
        <dbReference type="EMBL" id="OQM51286.1"/>
    </source>
</evidence>
<dbReference type="EMBL" id="NAQA01000003">
    <property type="protein sequence ID" value="OQM51286.1"/>
    <property type="molecule type" value="Genomic_DNA"/>
</dbReference>
<protein>
    <submittedName>
        <fullName evidence="4">ADP-ribose pyrophosphatase</fullName>
    </submittedName>
</protein>
<accession>A0A1V8PRI9</accession>